<proteinExistence type="predicted"/>
<protein>
    <submittedName>
        <fullName evidence="2">Uncharacterized protein</fullName>
    </submittedName>
</protein>
<gene>
    <name evidence="2" type="ORF">A3D26_01490</name>
</gene>
<keyword evidence="1" id="KW-1133">Transmembrane helix</keyword>
<accession>A0A1G1V6D4</accession>
<dbReference type="STRING" id="1797516.A3D26_01490"/>
<dbReference type="EMBL" id="MHBZ01000029">
    <property type="protein sequence ID" value="OGY10812.1"/>
    <property type="molecule type" value="Genomic_DNA"/>
</dbReference>
<evidence type="ECO:0000313" key="2">
    <source>
        <dbReference type="EMBL" id="OGY10812.1"/>
    </source>
</evidence>
<keyword evidence="1" id="KW-0472">Membrane</keyword>
<keyword evidence="1" id="KW-0812">Transmembrane</keyword>
<name>A0A1G1V6D4_9BACT</name>
<organism evidence="2 3">
    <name type="scientific">Candidatus Blackburnbacteria bacterium RIFCSPHIGHO2_02_FULL_44_20</name>
    <dbReference type="NCBI Taxonomy" id="1797516"/>
    <lineage>
        <taxon>Bacteria</taxon>
        <taxon>Candidatus Blackburniibacteriota</taxon>
    </lineage>
</organism>
<dbReference type="Proteomes" id="UP000178319">
    <property type="component" value="Unassembled WGS sequence"/>
</dbReference>
<reference evidence="2 3" key="1">
    <citation type="journal article" date="2016" name="Nat. Commun.">
        <title>Thousands of microbial genomes shed light on interconnected biogeochemical processes in an aquifer system.</title>
        <authorList>
            <person name="Anantharaman K."/>
            <person name="Brown C.T."/>
            <person name="Hug L.A."/>
            <person name="Sharon I."/>
            <person name="Castelle C.J."/>
            <person name="Probst A.J."/>
            <person name="Thomas B.C."/>
            <person name="Singh A."/>
            <person name="Wilkins M.J."/>
            <person name="Karaoz U."/>
            <person name="Brodie E.L."/>
            <person name="Williams K.H."/>
            <person name="Hubbard S.S."/>
            <person name="Banfield J.F."/>
        </authorList>
    </citation>
    <scope>NUCLEOTIDE SEQUENCE [LARGE SCALE GENOMIC DNA]</scope>
</reference>
<comment type="caution">
    <text evidence="2">The sequence shown here is derived from an EMBL/GenBank/DDBJ whole genome shotgun (WGS) entry which is preliminary data.</text>
</comment>
<dbReference type="AlphaFoldDB" id="A0A1G1V6D4"/>
<evidence type="ECO:0000256" key="1">
    <source>
        <dbReference type="SAM" id="Phobius"/>
    </source>
</evidence>
<feature type="transmembrane region" description="Helical" evidence="1">
    <location>
        <begin position="7"/>
        <end position="26"/>
    </location>
</feature>
<sequence>MEQRKPSSILLLGVITTITVFIWISFEVYQILNKRSLEEIPTAVLAPLSPILDTKALRELESKKYFENTSFTSSFNVGAILGTLPSESSPSAEAQ</sequence>
<evidence type="ECO:0000313" key="3">
    <source>
        <dbReference type="Proteomes" id="UP000178319"/>
    </source>
</evidence>